<dbReference type="InterPro" id="IPR005471">
    <property type="entry name" value="Tscrpt_reg_IclR_N"/>
</dbReference>
<dbReference type="Pfam" id="PF01614">
    <property type="entry name" value="IclR_C"/>
    <property type="match status" value="1"/>
</dbReference>
<organism evidence="6 7">
    <name type="scientific">Gordonia otitidis (strain DSM 44809 / CCUG 52243 / JCM 12355 / NBRC 100426 / IFM 10032)</name>
    <dbReference type="NCBI Taxonomy" id="1108044"/>
    <lineage>
        <taxon>Bacteria</taxon>
        <taxon>Bacillati</taxon>
        <taxon>Actinomycetota</taxon>
        <taxon>Actinomycetes</taxon>
        <taxon>Mycobacteriales</taxon>
        <taxon>Gordoniaceae</taxon>
        <taxon>Gordonia</taxon>
    </lineage>
</organism>
<evidence type="ECO:0000256" key="3">
    <source>
        <dbReference type="ARBA" id="ARBA00023163"/>
    </source>
</evidence>
<dbReference type="PANTHER" id="PTHR30136:SF24">
    <property type="entry name" value="HTH-TYPE TRANSCRIPTIONAL REPRESSOR ALLR"/>
    <property type="match status" value="1"/>
</dbReference>
<proteinExistence type="predicted"/>
<evidence type="ECO:0000313" key="7">
    <source>
        <dbReference type="Proteomes" id="UP000005038"/>
    </source>
</evidence>
<dbReference type="RefSeq" id="WP_007238477.1">
    <property type="nucleotide sequence ID" value="NZ_BAFB01000098.1"/>
</dbReference>
<accession>H5TL80</accession>
<dbReference type="InterPro" id="IPR050707">
    <property type="entry name" value="HTH_MetabolicPath_Reg"/>
</dbReference>
<sequence>MQKRVIERPSYVIASADNALRLVVLLRDVGAVRLSDAAAELGVANSTAHRLLAMLVYRGFAVQDEHRIYHPGPALGAGPARRGWTRDLTDRARPHLEALTAQTGETSNLVIRVGTQARFLYSAESATILRVGDRQGQVLDAHRTAGGQALLAELDEAVLTQLYLLPDGQERRDDADPRLPTDEFAAFTAALSTVRNSGVGINLQLSENGVSAFGIAIHNHRGLALGAITVAVPSTRYQQHARGPLIGQMRRCVHEIEIDVAELEP</sequence>
<dbReference type="STRING" id="1108044.GOOTI_098_00400"/>
<dbReference type="PANTHER" id="PTHR30136">
    <property type="entry name" value="HELIX-TURN-HELIX TRANSCRIPTIONAL REGULATOR, ICLR FAMILY"/>
    <property type="match status" value="1"/>
</dbReference>
<gene>
    <name evidence="6" type="ORF">GOOTI_098_00400</name>
</gene>
<dbReference type="GO" id="GO:0045892">
    <property type="term" value="P:negative regulation of DNA-templated transcription"/>
    <property type="evidence" value="ECO:0007669"/>
    <property type="project" value="TreeGrafter"/>
</dbReference>
<dbReference type="EMBL" id="BAFB01000098">
    <property type="protein sequence ID" value="GAB34238.1"/>
    <property type="molecule type" value="Genomic_DNA"/>
</dbReference>
<evidence type="ECO:0000256" key="1">
    <source>
        <dbReference type="ARBA" id="ARBA00023015"/>
    </source>
</evidence>
<dbReference type="Pfam" id="PF09339">
    <property type="entry name" value="HTH_IclR"/>
    <property type="match status" value="1"/>
</dbReference>
<evidence type="ECO:0000259" key="5">
    <source>
        <dbReference type="PROSITE" id="PS51078"/>
    </source>
</evidence>
<keyword evidence="3" id="KW-0804">Transcription</keyword>
<keyword evidence="7" id="KW-1185">Reference proteome</keyword>
<dbReference type="Gene3D" id="1.10.10.10">
    <property type="entry name" value="Winged helix-like DNA-binding domain superfamily/Winged helix DNA-binding domain"/>
    <property type="match status" value="1"/>
</dbReference>
<dbReference type="AlphaFoldDB" id="H5TL80"/>
<dbReference type="SUPFAM" id="SSF46785">
    <property type="entry name" value="Winged helix' DNA-binding domain"/>
    <property type="match status" value="1"/>
</dbReference>
<reference evidence="6" key="1">
    <citation type="submission" date="2012-02" db="EMBL/GenBank/DDBJ databases">
        <title>Whole genome shotgun sequence of Gordonia otitidis NBRC 100426.</title>
        <authorList>
            <person name="Yoshida I."/>
            <person name="Hosoyama A."/>
            <person name="Tsuchikane K."/>
            <person name="Katsumata H."/>
            <person name="Yamazaki S."/>
            <person name="Fujita N."/>
        </authorList>
    </citation>
    <scope>NUCLEOTIDE SEQUENCE [LARGE SCALE GENOMIC DNA]</scope>
    <source>
        <strain evidence="6">NBRC 100426</strain>
    </source>
</reference>
<dbReference type="InterPro" id="IPR014757">
    <property type="entry name" value="Tscrpt_reg_IclR_C"/>
</dbReference>
<name>H5TL80_GORO1</name>
<dbReference type="Gene3D" id="3.30.450.40">
    <property type="match status" value="1"/>
</dbReference>
<evidence type="ECO:0000259" key="4">
    <source>
        <dbReference type="PROSITE" id="PS51077"/>
    </source>
</evidence>
<feature type="domain" description="IclR-ED" evidence="5">
    <location>
        <begin position="71"/>
        <end position="262"/>
    </location>
</feature>
<evidence type="ECO:0000256" key="2">
    <source>
        <dbReference type="ARBA" id="ARBA00023125"/>
    </source>
</evidence>
<dbReference type="OrthoDB" id="7274111at2"/>
<dbReference type="PROSITE" id="PS51077">
    <property type="entry name" value="HTH_ICLR"/>
    <property type="match status" value="1"/>
</dbReference>
<dbReference type="SUPFAM" id="SSF55781">
    <property type="entry name" value="GAF domain-like"/>
    <property type="match status" value="1"/>
</dbReference>
<feature type="domain" description="HTH iclR-type" evidence="4">
    <location>
        <begin position="13"/>
        <end position="73"/>
    </location>
</feature>
<dbReference type="PROSITE" id="PS51078">
    <property type="entry name" value="ICLR_ED"/>
    <property type="match status" value="1"/>
</dbReference>
<dbReference type="Proteomes" id="UP000005038">
    <property type="component" value="Unassembled WGS sequence"/>
</dbReference>
<protein>
    <submittedName>
        <fullName evidence="6">IclR family transcriptional regulator</fullName>
    </submittedName>
</protein>
<dbReference type="InterPro" id="IPR036388">
    <property type="entry name" value="WH-like_DNA-bd_sf"/>
</dbReference>
<comment type="caution">
    <text evidence="6">The sequence shown here is derived from an EMBL/GenBank/DDBJ whole genome shotgun (WGS) entry which is preliminary data.</text>
</comment>
<dbReference type="GO" id="GO:0003677">
    <property type="term" value="F:DNA binding"/>
    <property type="evidence" value="ECO:0007669"/>
    <property type="project" value="UniProtKB-KW"/>
</dbReference>
<evidence type="ECO:0000313" key="6">
    <source>
        <dbReference type="EMBL" id="GAB34238.1"/>
    </source>
</evidence>
<dbReference type="GO" id="GO:0003700">
    <property type="term" value="F:DNA-binding transcription factor activity"/>
    <property type="evidence" value="ECO:0007669"/>
    <property type="project" value="TreeGrafter"/>
</dbReference>
<dbReference type="InterPro" id="IPR029016">
    <property type="entry name" value="GAF-like_dom_sf"/>
</dbReference>
<keyword evidence="2" id="KW-0238">DNA-binding</keyword>
<keyword evidence="1" id="KW-0805">Transcription regulation</keyword>
<dbReference type="InterPro" id="IPR036390">
    <property type="entry name" value="WH_DNA-bd_sf"/>
</dbReference>